<evidence type="ECO:0000256" key="4">
    <source>
        <dbReference type="ARBA" id="ARBA00023163"/>
    </source>
</evidence>
<dbReference type="PROSITE" id="PS50039">
    <property type="entry name" value="FORK_HEAD_3"/>
    <property type="match status" value="1"/>
</dbReference>
<feature type="domain" description="Fork-head" evidence="7">
    <location>
        <begin position="106"/>
        <end position="183"/>
    </location>
</feature>
<feature type="DNA-binding region" description="Fork-head" evidence="6">
    <location>
        <begin position="106"/>
        <end position="183"/>
    </location>
</feature>
<evidence type="ECO:0000259" key="7">
    <source>
        <dbReference type="PROSITE" id="PS50039"/>
    </source>
</evidence>
<dbReference type="InterPro" id="IPR036390">
    <property type="entry name" value="WH_DNA-bd_sf"/>
</dbReference>
<sequence>MNKGINEGDDTSENAKENISNQSFDNFSQPLAFSSSYGSSHGSISGFNESQNLPVSQPLTSQEGSCCKKHLKYFQKPAKSGKKQIIEDCIIDIHALYSSTHNRYLKPPFSHNILHVCALAICSVSTRQQEVSEVYRFLMACFPYFKIAGQHWKNSLRHSLATCGWFAKSDSPRTAKKGYKYTIRLSKKNCLKCEIKKQCVFDLKTVCEFLIKMGLITLSHEKLAELRQKNREFYTSFPDGIEIEILKNNGAEAS</sequence>
<name>T1JUY2_TETUR</name>
<evidence type="ECO:0000313" key="9">
    <source>
        <dbReference type="Proteomes" id="UP000015104"/>
    </source>
</evidence>
<dbReference type="GO" id="GO:0005634">
    <property type="term" value="C:nucleus"/>
    <property type="evidence" value="ECO:0007669"/>
    <property type="project" value="UniProtKB-SubCell"/>
</dbReference>
<evidence type="ECO:0000256" key="6">
    <source>
        <dbReference type="PROSITE-ProRule" id="PRU00089"/>
    </source>
</evidence>
<dbReference type="GO" id="GO:0003700">
    <property type="term" value="F:DNA-binding transcription factor activity"/>
    <property type="evidence" value="ECO:0007669"/>
    <property type="project" value="InterPro"/>
</dbReference>
<dbReference type="HOGENOM" id="CLU_095832_0_0_1"/>
<comment type="subcellular location">
    <subcellularLocation>
        <location evidence="1 6">Nucleus</location>
    </subcellularLocation>
</comment>
<evidence type="ECO:0000256" key="1">
    <source>
        <dbReference type="ARBA" id="ARBA00004123"/>
    </source>
</evidence>
<dbReference type="EnsemblMetazoa" id="tetur02g02610.1">
    <property type="protein sequence ID" value="tetur02g02610.1"/>
    <property type="gene ID" value="tetur02g02610"/>
</dbReference>
<dbReference type="EMBL" id="CAEY01000788">
    <property type="status" value="NOT_ANNOTATED_CDS"/>
    <property type="molecule type" value="Genomic_DNA"/>
</dbReference>
<keyword evidence="5 6" id="KW-0539">Nucleus</keyword>
<dbReference type="PANTHER" id="PTHR13962">
    <property type="entry name" value="FORKHEAD BOX PROTEIN N3-LIKE PROTEIN-RELATED"/>
    <property type="match status" value="1"/>
</dbReference>
<dbReference type="PANTHER" id="PTHR13962:SF17">
    <property type="entry name" value="FORKHEAD BOX PROTEIN N4"/>
    <property type="match status" value="1"/>
</dbReference>
<evidence type="ECO:0000313" key="8">
    <source>
        <dbReference type="EnsemblMetazoa" id="tetur02g02610.1"/>
    </source>
</evidence>
<evidence type="ECO:0000256" key="5">
    <source>
        <dbReference type="ARBA" id="ARBA00023242"/>
    </source>
</evidence>
<dbReference type="InterPro" id="IPR001766">
    <property type="entry name" value="Fork_head_dom"/>
</dbReference>
<dbReference type="Gene3D" id="1.10.10.10">
    <property type="entry name" value="Winged helix-like DNA-binding domain superfamily/Winged helix DNA-binding domain"/>
    <property type="match status" value="1"/>
</dbReference>
<dbReference type="SUPFAM" id="SSF46785">
    <property type="entry name" value="Winged helix' DNA-binding domain"/>
    <property type="match status" value="1"/>
</dbReference>
<dbReference type="InterPro" id="IPR030456">
    <property type="entry name" value="TF_fork_head_CS_2"/>
</dbReference>
<keyword evidence="4" id="KW-0804">Transcription</keyword>
<dbReference type="PROSITE" id="PS00658">
    <property type="entry name" value="FORK_HEAD_2"/>
    <property type="match status" value="1"/>
</dbReference>
<reference evidence="8" key="2">
    <citation type="submission" date="2015-06" db="UniProtKB">
        <authorList>
            <consortium name="EnsemblMetazoa"/>
        </authorList>
    </citation>
    <scope>IDENTIFICATION</scope>
</reference>
<keyword evidence="2" id="KW-0805">Transcription regulation</keyword>
<evidence type="ECO:0000256" key="3">
    <source>
        <dbReference type="ARBA" id="ARBA00023125"/>
    </source>
</evidence>
<protein>
    <recommendedName>
        <fullName evidence="7">Fork-head domain-containing protein</fullName>
    </recommendedName>
</protein>
<dbReference type="InterPro" id="IPR047119">
    <property type="entry name" value="FOXN2/3-like"/>
</dbReference>
<organism evidence="8 9">
    <name type="scientific">Tetranychus urticae</name>
    <name type="common">Two-spotted spider mite</name>
    <dbReference type="NCBI Taxonomy" id="32264"/>
    <lineage>
        <taxon>Eukaryota</taxon>
        <taxon>Metazoa</taxon>
        <taxon>Ecdysozoa</taxon>
        <taxon>Arthropoda</taxon>
        <taxon>Chelicerata</taxon>
        <taxon>Arachnida</taxon>
        <taxon>Acari</taxon>
        <taxon>Acariformes</taxon>
        <taxon>Trombidiformes</taxon>
        <taxon>Prostigmata</taxon>
        <taxon>Eleutherengona</taxon>
        <taxon>Raphignathae</taxon>
        <taxon>Tetranychoidea</taxon>
        <taxon>Tetranychidae</taxon>
        <taxon>Tetranychus</taxon>
    </lineage>
</organism>
<dbReference type="STRING" id="32264.T1JUY2"/>
<dbReference type="Proteomes" id="UP000015104">
    <property type="component" value="Unassembled WGS sequence"/>
</dbReference>
<keyword evidence="9" id="KW-1185">Reference proteome</keyword>
<dbReference type="eggNOG" id="KOG3563">
    <property type="taxonomic scope" value="Eukaryota"/>
</dbReference>
<dbReference type="SMART" id="SM00339">
    <property type="entry name" value="FH"/>
    <property type="match status" value="1"/>
</dbReference>
<proteinExistence type="predicted"/>
<dbReference type="GO" id="GO:0000987">
    <property type="term" value="F:cis-regulatory region sequence-specific DNA binding"/>
    <property type="evidence" value="ECO:0007669"/>
    <property type="project" value="TreeGrafter"/>
</dbReference>
<evidence type="ECO:0000256" key="2">
    <source>
        <dbReference type="ARBA" id="ARBA00023015"/>
    </source>
</evidence>
<dbReference type="AlphaFoldDB" id="T1JUY2"/>
<keyword evidence="3 6" id="KW-0238">DNA-binding</keyword>
<accession>T1JUY2</accession>
<dbReference type="Pfam" id="PF00250">
    <property type="entry name" value="Forkhead"/>
    <property type="match status" value="1"/>
</dbReference>
<dbReference type="InterPro" id="IPR036388">
    <property type="entry name" value="WH-like_DNA-bd_sf"/>
</dbReference>
<reference evidence="9" key="1">
    <citation type="submission" date="2011-08" db="EMBL/GenBank/DDBJ databases">
        <authorList>
            <person name="Rombauts S."/>
        </authorList>
    </citation>
    <scope>NUCLEOTIDE SEQUENCE</scope>
    <source>
        <strain evidence="9">London</strain>
    </source>
</reference>